<keyword evidence="3" id="KW-1185">Reference proteome</keyword>
<dbReference type="EMBL" id="LR899009">
    <property type="protein sequence ID" value="CAD7080189.1"/>
    <property type="molecule type" value="Genomic_DNA"/>
</dbReference>
<name>A0A7R8YS50_HERIL</name>
<evidence type="ECO:0000256" key="1">
    <source>
        <dbReference type="SAM" id="Coils"/>
    </source>
</evidence>
<reference evidence="2 3" key="1">
    <citation type="submission" date="2020-11" db="EMBL/GenBank/DDBJ databases">
        <authorList>
            <person name="Wallbank WR R."/>
            <person name="Pardo Diaz C."/>
            <person name="Kozak K."/>
            <person name="Martin S."/>
            <person name="Jiggins C."/>
            <person name="Moest M."/>
            <person name="Warren A I."/>
            <person name="Generalovic N T."/>
            <person name="Byers J.R.P. K."/>
            <person name="Montejo-Kovacevich G."/>
            <person name="Yen C E."/>
        </authorList>
    </citation>
    <scope>NUCLEOTIDE SEQUENCE [LARGE SCALE GENOMIC DNA]</scope>
</reference>
<feature type="coiled-coil region" evidence="1">
    <location>
        <begin position="40"/>
        <end position="118"/>
    </location>
</feature>
<dbReference type="AlphaFoldDB" id="A0A7R8YS50"/>
<accession>A0A7R8YS50</accession>
<gene>
    <name evidence="2" type="ORF">HERILL_LOCUS3355</name>
</gene>
<keyword evidence="1" id="KW-0175">Coiled coil</keyword>
<proteinExistence type="predicted"/>
<protein>
    <submittedName>
        <fullName evidence="2">Uncharacterized protein</fullName>
    </submittedName>
</protein>
<evidence type="ECO:0000313" key="3">
    <source>
        <dbReference type="Proteomes" id="UP000594454"/>
    </source>
</evidence>
<dbReference type="InParanoid" id="A0A7R8YS50"/>
<sequence>MFLKRLQSSLINAFVVKLDTGSRCGSRLLIAKANERFVKEEQSSGEAEAIEEDVEILELEEEEASQVTSEMEFAVDLEDSLLVLENKLAAVRNTNKKLEELNRKLEEWNLKLEAIIMKMEVQMANKHRER</sequence>
<organism evidence="2 3">
    <name type="scientific">Hermetia illucens</name>
    <name type="common">Black soldier fly</name>
    <dbReference type="NCBI Taxonomy" id="343691"/>
    <lineage>
        <taxon>Eukaryota</taxon>
        <taxon>Metazoa</taxon>
        <taxon>Ecdysozoa</taxon>
        <taxon>Arthropoda</taxon>
        <taxon>Hexapoda</taxon>
        <taxon>Insecta</taxon>
        <taxon>Pterygota</taxon>
        <taxon>Neoptera</taxon>
        <taxon>Endopterygota</taxon>
        <taxon>Diptera</taxon>
        <taxon>Brachycera</taxon>
        <taxon>Stratiomyomorpha</taxon>
        <taxon>Stratiomyidae</taxon>
        <taxon>Hermetiinae</taxon>
        <taxon>Hermetia</taxon>
    </lineage>
</organism>
<dbReference type="Proteomes" id="UP000594454">
    <property type="component" value="Chromosome 1"/>
</dbReference>
<evidence type="ECO:0000313" key="2">
    <source>
        <dbReference type="EMBL" id="CAD7080189.1"/>
    </source>
</evidence>